<protein>
    <submittedName>
        <fullName evidence="7">Bax inhibitor-1 family protein</fullName>
    </submittedName>
</protein>
<dbReference type="InterPro" id="IPR006214">
    <property type="entry name" value="Bax_inhibitor_1-related"/>
</dbReference>
<gene>
    <name evidence="7" type="ORF">ACFP5Y_06485</name>
</gene>
<proteinExistence type="inferred from homology"/>
<keyword evidence="8" id="KW-1185">Reference proteome</keyword>
<evidence type="ECO:0000313" key="8">
    <source>
        <dbReference type="Proteomes" id="UP001596282"/>
    </source>
</evidence>
<keyword evidence="4 6" id="KW-1133">Transmembrane helix</keyword>
<dbReference type="EMBL" id="JBHSSC010000017">
    <property type="protein sequence ID" value="MFC6180860.1"/>
    <property type="molecule type" value="Genomic_DNA"/>
</dbReference>
<dbReference type="Proteomes" id="UP001596282">
    <property type="component" value="Unassembled WGS sequence"/>
</dbReference>
<dbReference type="PANTHER" id="PTHR23291">
    <property type="entry name" value="BAX INHIBITOR-RELATED"/>
    <property type="match status" value="1"/>
</dbReference>
<feature type="transmembrane region" description="Helical" evidence="6">
    <location>
        <begin position="118"/>
        <end position="136"/>
    </location>
</feature>
<reference evidence="8" key="1">
    <citation type="journal article" date="2019" name="Int. J. Syst. Evol. Microbiol.">
        <title>The Global Catalogue of Microorganisms (GCM) 10K type strain sequencing project: providing services to taxonomists for standard genome sequencing and annotation.</title>
        <authorList>
            <consortium name="The Broad Institute Genomics Platform"/>
            <consortium name="The Broad Institute Genome Sequencing Center for Infectious Disease"/>
            <person name="Wu L."/>
            <person name="Ma J."/>
        </authorList>
    </citation>
    <scope>NUCLEOTIDE SEQUENCE [LARGE SCALE GENOMIC DNA]</scope>
    <source>
        <strain evidence="8">CCM 8933</strain>
    </source>
</reference>
<feature type="transmembrane region" description="Helical" evidence="6">
    <location>
        <begin position="172"/>
        <end position="190"/>
    </location>
</feature>
<accession>A0ABW1S098</accession>
<name>A0ABW1S098_9LACO</name>
<organism evidence="7 8">
    <name type="scientific">Lactiplantibacillus daowaiensis</name>
    <dbReference type="NCBI Taxonomy" id="2559918"/>
    <lineage>
        <taxon>Bacteria</taxon>
        <taxon>Bacillati</taxon>
        <taxon>Bacillota</taxon>
        <taxon>Bacilli</taxon>
        <taxon>Lactobacillales</taxon>
        <taxon>Lactobacillaceae</taxon>
        <taxon>Lactiplantibacillus</taxon>
    </lineage>
</organism>
<feature type="transmembrane region" description="Helical" evidence="6">
    <location>
        <begin position="89"/>
        <end position="112"/>
    </location>
</feature>
<dbReference type="CDD" id="cd10432">
    <property type="entry name" value="BI-1-like_bacterial"/>
    <property type="match status" value="1"/>
</dbReference>
<evidence type="ECO:0000256" key="1">
    <source>
        <dbReference type="ARBA" id="ARBA00004141"/>
    </source>
</evidence>
<evidence type="ECO:0000256" key="2">
    <source>
        <dbReference type="ARBA" id="ARBA00010350"/>
    </source>
</evidence>
<evidence type="ECO:0000256" key="4">
    <source>
        <dbReference type="ARBA" id="ARBA00022989"/>
    </source>
</evidence>
<dbReference type="PANTHER" id="PTHR23291:SF50">
    <property type="entry name" value="PROTEIN LIFEGUARD 4"/>
    <property type="match status" value="1"/>
</dbReference>
<comment type="similarity">
    <text evidence="2 6">Belongs to the BI1 family.</text>
</comment>
<keyword evidence="3 6" id="KW-0812">Transmembrane</keyword>
<comment type="subcellular location">
    <subcellularLocation>
        <location evidence="1">Membrane</location>
        <topology evidence="1">Multi-pass membrane protein</topology>
    </subcellularLocation>
</comment>
<sequence length="240" mass="26120">MNNFQQEPQQGPRTINTQVGLRSFLTKMYGYMSLAVIVSAVVAYLSMTIWKPVIYGAFASHPLVFLMIFVISMFAMIGGIQVNANRNPAMSFTLLMLFAVVFGAEMSITLALYTGATIVGAFVAAAGVFGTMAVIGTTTKRDMSRLGTHLFAALIGLLVASLVNMFLQSAAIAYVFSYIGVLIFAGLSMWDANRMRDMYLQYGDQVSSTGLAVTGALQLYLDFVNIFLYFVQIFGGSSRD</sequence>
<comment type="caution">
    <text evidence="7">The sequence shown here is derived from an EMBL/GenBank/DDBJ whole genome shotgun (WGS) entry which is preliminary data.</text>
</comment>
<feature type="transmembrane region" description="Helical" evidence="6">
    <location>
        <begin position="211"/>
        <end position="234"/>
    </location>
</feature>
<evidence type="ECO:0000313" key="7">
    <source>
        <dbReference type="EMBL" id="MFC6180860.1"/>
    </source>
</evidence>
<feature type="transmembrane region" description="Helical" evidence="6">
    <location>
        <begin position="28"/>
        <end position="47"/>
    </location>
</feature>
<keyword evidence="5 6" id="KW-0472">Membrane</keyword>
<feature type="transmembrane region" description="Helical" evidence="6">
    <location>
        <begin position="148"/>
        <end position="166"/>
    </location>
</feature>
<evidence type="ECO:0000256" key="6">
    <source>
        <dbReference type="RuleBase" id="RU004379"/>
    </source>
</evidence>
<dbReference type="RefSeq" id="WP_137629020.1">
    <property type="nucleotide sequence ID" value="NZ_BJDJ01000016.1"/>
</dbReference>
<evidence type="ECO:0000256" key="3">
    <source>
        <dbReference type="ARBA" id="ARBA00022692"/>
    </source>
</evidence>
<dbReference type="Pfam" id="PF01027">
    <property type="entry name" value="Bax1-I"/>
    <property type="match status" value="1"/>
</dbReference>
<evidence type="ECO:0000256" key="5">
    <source>
        <dbReference type="ARBA" id="ARBA00023136"/>
    </source>
</evidence>
<feature type="transmembrane region" description="Helical" evidence="6">
    <location>
        <begin position="53"/>
        <end position="77"/>
    </location>
</feature>